<feature type="region of interest" description="Disordered" evidence="1">
    <location>
        <begin position="78"/>
        <end position="113"/>
    </location>
</feature>
<dbReference type="Proteomes" id="UP000600588">
    <property type="component" value="Unassembled WGS sequence"/>
</dbReference>
<dbReference type="Pfam" id="PF00271">
    <property type="entry name" value="Helicase_C"/>
    <property type="match status" value="1"/>
</dbReference>
<evidence type="ECO:0000313" key="3">
    <source>
        <dbReference type="EMBL" id="MBD0831300.1"/>
    </source>
</evidence>
<proteinExistence type="predicted"/>
<dbReference type="Gene3D" id="3.40.50.300">
    <property type="entry name" value="P-loop containing nucleotide triphosphate hydrolases"/>
    <property type="match status" value="1"/>
</dbReference>
<feature type="domain" description="Helicase C-terminal" evidence="2">
    <location>
        <begin position="1088"/>
        <end position="1284"/>
    </location>
</feature>
<dbReference type="GO" id="GO:0006289">
    <property type="term" value="P:nucleotide-excision repair"/>
    <property type="evidence" value="ECO:0007669"/>
    <property type="project" value="TreeGrafter"/>
</dbReference>
<name>A0A8J6U729_9FLAO</name>
<evidence type="ECO:0000259" key="2">
    <source>
        <dbReference type="PROSITE" id="PS51194"/>
    </source>
</evidence>
<dbReference type="PROSITE" id="PS51194">
    <property type="entry name" value="HELICASE_CTER"/>
    <property type="match status" value="1"/>
</dbReference>
<dbReference type="PANTHER" id="PTHR47957">
    <property type="entry name" value="ATP-DEPENDENT HELICASE HRQ1"/>
    <property type="match status" value="1"/>
</dbReference>
<gene>
    <name evidence="3" type="ORF">ICJ83_04060</name>
</gene>
<dbReference type="EMBL" id="JACVXB010000001">
    <property type="protein sequence ID" value="MBD0831300.1"/>
    <property type="molecule type" value="Genomic_DNA"/>
</dbReference>
<feature type="compositionally biased region" description="Polar residues" evidence="1">
    <location>
        <begin position="78"/>
        <end position="88"/>
    </location>
</feature>
<evidence type="ECO:0000256" key="1">
    <source>
        <dbReference type="SAM" id="MobiDB-lite"/>
    </source>
</evidence>
<keyword evidence="3" id="KW-0347">Helicase</keyword>
<evidence type="ECO:0000313" key="4">
    <source>
        <dbReference type="Proteomes" id="UP000600588"/>
    </source>
</evidence>
<dbReference type="GO" id="GO:0036297">
    <property type="term" value="P:interstrand cross-link repair"/>
    <property type="evidence" value="ECO:0007669"/>
    <property type="project" value="TreeGrafter"/>
</dbReference>
<reference evidence="3 4" key="1">
    <citation type="submission" date="2020-09" db="EMBL/GenBank/DDBJ databases">
        <title>TT11 complete genome.</title>
        <authorList>
            <person name="Wu Z."/>
        </authorList>
    </citation>
    <scope>NUCLEOTIDE SEQUENCE [LARGE SCALE GENOMIC DNA]</scope>
    <source>
        <strain evidence="3 4">TT11</strain>
    </source>
</reference>
<dbReference type="InterPro" id="IPR027417">
    <property type="entry name" value="P-loop_NTPase"/>
</dbReference>
<keyword evidence="3" id="KW-0547">Nucleotide-binding</keyword>
<dbReference type="PANTHER" id="PTHR47957:SF3">
    <property type="entry name" value="ATP-DEPENDENT HELICASE HRQ1"/>
    <property type="match status" value="1"/>
</dbReference>
<dbReference type="GO" id="GO:0043138">
    <property type="term" value="F:3'-5' DNA helicase activity"/>
    <property type="evidence" value="ECO:0007669"/>
    <property type="project" value="TreeGrafter"/>
</dbReference>
<dbReference type="CDD" id="cd18785">
    <property type="entry name" value="SF2_C"/>
    <property type="match status" value="1"/>
</dbReference>
<keyword evidence="3" id="KW-0067">ATP-binding</keyword>
<comment type="caution">
    <text evidence="3">The sequence shown here is derived from an EMBL/GenBank/DDBJ whole genome shotgun (WGS) entry which is preliminary data.</text>
</comment>
<accession>A0A8J6U729</accession>
<organism evidence="3 4">
    <name type="scientific">Aestuariibaculum sediminum</name>
    <dbReference type="NCBI Taxonomy" id="2770637"/>
    <lineage>
        <taxon>Bacteria</taxon>
        <taxon>Pseudomonadati</taxon>
        <taxon>Bacteroidota</taxon>
        <taxon>Flavobacteriia</taxon>
        <taxon>Flavobacteriales</taxon>
        <taxon>Flavobacteriaceae</taxon>
    </lineage>
</organism>
<dbReference type="RefSeq" id="WP_188229063.1">
    <property type="nucleotide sequence ID" value="NZ_JACVXB010000001.1"/>
</dbReference>
<sequence>MSKILNKRKSLERFIREQTLGPGINGYRFVDLENENIVNKLLIEEAPLDYSSEILDIVPAAIYSTGILFPEDNSDTCKSGITLDNNEQTDQKDEVYEQDSQNSSSEDIEDTEGVELNQMFPRTMGLTCCLDEKVLEKGEIEFKVRFRYYQKLKKDIEGKFNNKYGLLCEVNPDEIQRFLMKYEFNSFRIRSINENHFLLLSKLSHDEITQTKKRVREVQKAVAERLFDEASAILKIPQLTKASCYLSNLKSSIYYELKSTITDKDLQKKVYGVTQKIELIENITDHLRNLLDVYSAGYGLWQSKPIERIIKLANINFPKTLRKKSYLYTKKNEDGIISIIREDGIIQNGLKDVFRFDLDDKKEDYASISVNIQLSRDSRKENNQVFFKIQLVNTSIPFIKDKQNDSRYYSTFNELVNQKSFFGVNLSVENAFLRPYSNHSYKPDKENIYSEDTTTSFIYYQFKDFAIGHGCSVRWSHNNGTPFVETEYLPSCETPDIDPVPRNKSKEAVFDKKEGFVSPLFLENSKSQEFKWLSIFSDASNNDIIKGLNEFVDSYRIWIDIKRKDEKYQGAFSGIANQELEKCLKDYERMKKNITIFLSGKSNEEKLDSFRLMNAAMFMQLWHSVNAKNGKVTSLMSKDDFSYFNSDFYSNVDDKLFPPFTQSAGWRAFQLAFILLNLDSIYKEDVDNNWDTRNNWVDLLWFPTGGGKTEAYLGLIALTIINRRKEFKERGGGTAAIMRYTLRLLTMQQFQRATLVIMSLELIRRWGNYQLGEEPISIGLWVGNNSLPNKLLHRPNDRNKDSLLSEFEKLNRNEKNKVPLDKCPWCGSKIKGETATHSDSTASVFNKDKLYLICSNSQKCSFAFGKGRPSHRKLYQGPIPVCLSDETIYQHPPALLFGTVDKFAQLAHKVDGTNNGRNADSRRIFGTGNWEQGKPKNGYLPPDLIIQDELHLLLGPLGSAVALFESAVDQLCTREDGTRPKIISSTATTRNTQLQIAALFDRKVNLFPKPGVECDDSFFAFYRRRFKSPEDKIPEYLSKRKYIGVLPTGRTQIWMQMRLAAILMTHRAIFELKELGDKHPVEFDSYKDFEKAIDFYHTTISYFNSLKEVGKTQSQIQSYILKELRRVFSRSVRPQKLMHSIYTYGPIQESELTGRLSGEEVKNELKNVQTKWDAKKRFAYKQDDELIRGKIPPEFVVATNMISVGIDVSRFNSIIMNSMPRNTAEYIQASSRVARNDYGLVLTVHHPFRARDISHYEKFIEFHEKMYSYVEPISITPFTQKAVERYMGLYLATMIRHTTIFTERQSASDISSISERELAIIISNLTSYFESRKLRMNYFDKLISNLLKEEDVVQIKKWIEIAFNEWKEESNKNLAQNKRFVFNNKSAKSIPPQEQLYVDIEEYEGNIHSKKWQIPMSLRVIEPEAAIKINSI</sequence>
<dbReference type="SUPFAM" id="SSF52540">
    <property type="entry name" value="P-loop containing nucleoside triphosphate hydrolases"/>
    <property type="match status" value="2"/>
</dbReference>
<dbReference type="InterPro" id="IPR001650">
    <property type="entry name" value="Helicase_C-like"/>
</dbReference>
<keyword evidence="3" id="KW-0378">Hydrolase</keyword>
<keyword evidence="4" id="KW-1185">Reference proteome</keyword>
<protein>
    <submittedName>
        <fullName evidence="3">Helicase</fullName>
    </submittedName>
</protein>